<dbReference type="SUPFAM" id="SSF52540">
    <property type="entry name" value="P-loop containing nucleoside triphosphate hydrolases"/>
    <property type="match status" value="1"/>
</dbReference>
<dbReference type="InterPro" id="IPR014015">
    <property type="entry name" value="Helicase_SF3_DNA-vir"/>
</dbReference>
<dbReference type="PANTHER" id="PTHR35372:SF2">
    <property type="entry name" value="SF3 HELICASE DOMAIN-CONTAINING PROTEIN"/>
    <property type="match status" value="1"/>
</dbReference>
<keyword evidence="7" id="KW-1185">Reference proteome</keyword>
<keyword evidence="4" id="KW-0067">ATP-binding</keyword>
<dbReference type="InterPro" id="IPR036388">
    <property type="entry name" value="WH-like_DNA-bd_sf"/>
</dbReference>
<feature type="domain" description="SF3 helicase" evidence="5">
    <location>
        <begin position="450"/>
        <end position="605"/>
    </location>
</feature>
<dbReference type="PANTHER" id="PTHR35372">
    <property type="entry name" value="ATP BINDING PROTEIN-RELATED"/>
    <property type="match status" value="1"/>
</dbReference>
<name>A0ABR8XLV9_9BACL</name>
<organism evidence="6 7">
    <name type="scientific">Solibacillus merdavium</name>
    <dbReference type="NCBI Taxonomy" id="2762218"/>
    <lineage>
        <taxon>Bacteria</taxon>
        <taxon>Bacillati</taxon>
        <taxon>Bacillota</taxon>
        <taxon>Bacilli</taxon>
        <taxon>Bacillales</taxon>
        <taxon>Caryophanaceae</taxon>
        <taxon>Solibacillus</taxon>
    </lineage>
</organism>
<dbReference type="RefSeq" id="WP_191703508.1">
    <property type="nucleotide sequence ID" value="NZ_JACSPW010000005.1"/>
</dbReference>
<dbReference type="InterPro" id="IPR045455">
    <property type="entry name" value="NrS-1_pol-like_helicase"/>
</dbReference>
<evidence type="ECO:0000313" key="6">
    <source>
        <dbReference type="EMBL" id="MBD8032929.1"/>
    </source>
</evidence>
<dbReference type="InterPro" id="IPR006500">
    <property type="entry name" value="Helicase_put_C_phage/plasmid"/>
</dbReference>
<dbReference type="SMART" id="SM00885">
    <property type="entry name" value="D5_N"/>
    <property type="match status" value="1"/>
</dbReference>
<gene>
    <name evidence="6" type="ORF">H9632_07600</name>
</gene>
<keyword evidence="3" id="KW-0347">Helicase</keyword>
<evidence type="ECO:0000313" key="7">
    <source>
        <dbReference type="Proteomes" id="UP000600565"/>
    </source>
</evidence>
<dbReference type="Proteomes" id="UP000600565">
    <property type="component" value="Unassembled WGS sequence"/>
</dbReference>
<keyword evidence="1" id="KW-0547">Nucleotide-binding</keyword>
<dbReference type="InterPro" id="IPR054468">
    <property type="entry name" value="NrSPol-like_HBD"/>
</dbReference>
<reference evidence="6 7" key="1">
    <citation type="submission" date="2020-08" db="EMBL/GenBank/DDBJ databases">
        <title>A Genomic Blueprint of the Chicken Gut Microbiome.</title>
        <authorList>
            <person name="Gilroy R."/>
            <person name="Ravi A."/>
            <person name="Getino M."/>
            <person name="Pursley I."/>
            <person name="Horton D.L."/>
            <person name="Alikhan N.-F."/>
            <person name="Baker D."/>
            <person name="Gharbi K."/>
            <person name="Hall N."/>
            <person name="Watson M."/>
            <person name="Adriaenssens E.M."/>
            <person name="Foster-Nyarko E."/>
            <person name="Jarju S."/>
            <person name="Secka A."/>
            <person name="Antonio M."/>
            <person name="Oren A."/>
            <person name="Chaudhuri R."/>
            <person name="La Ragione R.M."/>
            <person name="Hildebrand F."/>
            <person name="Pallen M.J."/>
        </authorList>
    </citation>
    <scope>NUCLEOTIDE SEQUENCE [LARGE SCALE GENOMIC DNA]</scope>
    <source>
        <strain evidence="6 7">Sa1YVA6</strain>
    </source>
</reference>
<dbReference type="Pfam" id="PF03288">
    <property type="entry name" value="Pox_D5"/>
    <property type="match status" value="1"/>
</dbReference>
<dbReference type="InterPro" id="IPR014818">
    <property type="entry name" value="Phage/plasmid_primase_P4_C"/>
</dbReference>
<dbReference type="InterPro" id="IPR027417">
    <property type="entry name" value="P-loop_NTPase"/>
</dbReference>
<protein>
    <recommendedName>
        <fullName evidence="5">SF3 helicase domain-containing protein</fullName>
    </recommendedName>
</protein>
<dbReference type="EMBL" id="JACSPW010000005">
    <property type="protein sequence ID" value="MBD8032929.1"/>
    <property type="molecule type" value="Genomic_DNA"/>
</dbReference>
<comment type="caution">
    <text evidence="6">The sequence shown here is derived from an EMBL/GenBank/DDBJ whole genome shotgun (WGS) entry which is preliminary data.</text>
</comment>
<accession>A0ABR8XLV9</accession>
<dbReference type="PROSITE" id="PS51206">
    <property type="entry name" value="SF3_HELICASE_1"/>
    <property type="match status" value="1"/>
</dbReference>
<dbReference type="Pfam" id="PF22763">
    <property type="entry name" value="NrS1-1_pol-like_HBD"/>
    <property type="match status" value="1"/>
</dbReference>
<dbReference type="Pfam" id="PF08706">
    <property type="entry name" value="D5_N"/>
    <property type="match status" value="1"/>
</dbReference>
<dbReference type="Gene3D" id="3.40.50.300">
    <property type="entry name" value="P-loop containing nucleotide triphosphate hydrolases"/>
    <property type="match status" value="1"/>
</dbReference>
<dbReference type="InterPro" id="IPR051620">
    <property type="entry name" value="ORF904-like_C"/>
</dbReference>
<evidence type="ECO:0000256" key="4">
    <source>
        <dbReference type="ARBA" id="ARBA00022840"/>
    </source>
</evidence>
<evidence type="ECO:0000256" key="2">
    <source>
        <dbReference type="ARBA" id="ARBA00022801"/>
    </source>
</evidence>
<proteinExistence type="predicted"/>
<evidence type="ECO:0000256" key="1">
    <source>
        <dbReference type="ARBA" id="ARBA00022741"/>
    </source>
</evidence>
<evidence type="ECO:0000256" key="3">
    <source>
        <dbReference type="ARBA" id="ARBA00022806"/>
    </source>
</evidence>
<dbReference type="InterPro" id="IPR004968">
    <property type="entry name" value="DNA_primase/NTPase_C"/>
</dbReference>
<dbReference type="Pfam" id="PF19263">
    <property type="entry name" value="DUF5906"/>
    <property type="match status" value="1"/>
</dbReference>
<dbReference type="NCBIfam" id="TIGR01613">
    <property type="entry name" value="primase_Cterm"/>
    <property type="match status" value="1"/>
</dbReference>
<keyword evidence="2" id="KW-0378">Hydrolase</keyword>
<sequence>MLNKLPDQMTALKQWVCYKAIPRNGKITKVPVNPHNATPIDCNNERNWLTFNDAVSAVAINEAISGIGFVFTENDNFVGIDIDGCVDENGNLSSVAEDIVNLFSEKAYIEFSPSGKGLHIITLGNKCGTSSKNATLGLEMYDRKRYFTVTGDALFNSATLEDCSDEIETIYHKYFVKKEEQQSMVSIIENDILELMFAGKNGDRLRSLYDGQWESYYPSQSEADLALCNALAFYTGKDANEMDMIFRKSGLFRPKWDQIHYADGRTYGDSVIENAIDQTAVVFEKNNSASNKKSKNKVKTEEIPIWYEKSKSSLILKSGILAEYLAENMDFIFTRGTVYQYCNGVYKALKDEEIKAIIYSKLNRNYSKSTQVKDVLEQLKIQILFDSSLLDSPQHLRTINFKNGLFDIENRKLTPHALDFYTTFQVNAEYNPSADCPHFKKFIAQSMDSDDILIAQELLGYLLIPTTIAEKAFILYGPGRSGKSTFLKLIEFILGKEHYSSISMQDLSDKFKPALLVDKLANIFADLPNKRLDDTGIFKAIVSGDTIVVEDKYGKPFPFNNKARLIFSCNELPANYIDRTDGFFRRLIILPFLNQVPESEIDPFLLSKLQSEVEGIILWALEGLERLIKNKFQFTKSESTKKLLDEYRKESNNVIWFIEEYCEFIPGEKEYSQSLYQAYKRKCEENGKQPISQMKFNKSIENEYKGKIIRQEDPSNRRIIYKGITINPMK</sequence>
<dbReference type="Gene3D" id="1.10.10.10">
    <property type="entry name" value="Winged helix-like DNA-binding domain superfamily/Winged helix DNA-binding domain"/>
    <property type="match status" value="1"/>
</dbReference>
<evidence type="ECO:0000259" key="5">
    <source>
        <dbReference type="PROSITE" id="PS51206"/>
    </source>
</evidence>